<dbReference type="PROSITE" id="PS51186">
    <property type="entry name" value="GNAT"/>
    <property type="match status" value="1"/>
</dbReference>
<dbReference type="InterPro" id="IPR000182">
    <property type="entry name" value="GNAT_dom"/>
</dbReference>
<dbReference type="OrthoDB" id="9806005at2"/>
<proteinExistence type="predicted"/>
<accession>Q82W95</accession>
<dbReference type="Proteomes" id="UP000001416">
    <property type="component" value="Chromosome"/>
</dbReference>
<organism evidence="2 3">
    <name type="scientific">Nitrosomonas europaea (strain ATCC 19718 / CIP 103999 / KCTC 2705 / NBRC 14298)</name>
    <dbReference type="NCBI Taxonomy" id="228410"/>
    <lineage>
        <taxon>Bacteria</taxon>
        <taxon>Pseudomonadati</taxon>
        <taxon>Pseudomonadota</taxon>
        <taxon>Betaproteobacteria</taxon>
        <taxon>Nitrosomonadales</taxon>
        <taxon>Nitrosomonadaceae</taxon>
        <taxon>Nitrosomonas</taxon>
    </lineage>
</organism>
<dbReference type="InterPro" id="IPR039968">
    <property type="entry name" value="BcerS-like"/>
</dbReference>
<dbReference type="Gene3D" id="3.40.630.30">
    <property type="match status" value="1"/>
</dbReference>
<protein>
    <recommendedName>
        <fullName evidence="1">N-acetyltransferase domain-containing protein</fullName>
    </recommendedName>
</protein>
<feature type="domain" description="N-acetyltransferase" evidence="1">
    <location>
        <begin position="205"/>
        <end position="385"/>
    </location>
</feature>
<dbReference type="eggNOG" id="COG0456">
    <property type="taxonomic scope" value="Bacteria"/>
</dbReference>
<dbReference type="AlphaFoldDB" id="Q82W95"/>
<dbReference type="PANTHER" id="PTHR41368">
    <property type="entry name" value="PROTEIN YGHO"/>
    <property type="match status" value="1"/>
</dbReference>
<evidence type="ECO:0000259" key="1">
    <source>
        <dbReference type="PROSITE" id="PS51186"/>
    </source>
</evidence>
<reference evidence="2 3" key="1">
    <citation type="journal article" date="2003" name="J. Bacteriol.">
        <title>Complete genome sequence of the ammonia-oxidizing bacterium and obligate chemolithoautotroph Nitrosomonas europaea.</title>
        <authorList>
            <person name="Chain P."/>
            <person name="Lamerdin J."/>
            <person name="Larimer F."/>
            <person name="Regala W."/>
            <person name="Land M."/>
            <person name="Hauser L."/>
            <person name="Hooper A."/>
            <person name="Klotz M."/>
            <person name="Norton J."/>
            <person name="Sayavedra-Soto L."/>
            <person name="Arciero D."/>
            <person name="Hommes N."/>
            <person name="Whittaker M."/>
            <person name="Arp D."/>
        </authorList>
    </citation>
    <scope>NUCLEOTIDE SEQUENCE [LARGE SCALE GENOMIC DNA]</scope>
    <source>
        <strain evidence="3">ATCC 19718 / CIP 103999 / KCTC 2705 / NBRC 14298</strain>
    </source>
</reference>
<dbReference type="KEGG" id="neu:NE0799"/>
<dbReference type="InterPro" id="IPR016181">
    <property type="entry name" value="Acyl_CoA_acyltransferase"/>
</dbReference>
<evidence type="ECO:0000313" key="2">
    <source>
        <dbReference type="EMBL" id="CAD84710.1"/>
    </source>
</evidence>
<dbReference type="PANTHER" id="PTHR41368:SF1">
    <property type="entry name" value="PROTEIN YGHO"/>
    <property type="match status" value="1"/>
</dbReference>
<dbReference type="GeneID" id="87103991"/>
<dbReference type="HOGENOM" id="CLU_053649_0_0_4"/>
<name>Q82W95_NITEU</name>
<dbReference type="DNASU" id="1081738"/>
<dbReference type="RefSeq" id="WP_011111411.1">
    <property type="nucleotide sequence ID" value="NC_004757.1"/>
</dbReference>
<keyword evidence="3" id="KW-1185">Reference proteome</keyword>
<evidence type="ECO:0000313" key="3">
    <source>
        <dbReference type="Proteomes" id="UP000001416"/>
    </source>
</evidence>
<dbReference type="SUPFAM" id="SSF55729">
    <property type="entry name" value="Acyl-CoA N-acyltransferases (Nat)"/>
    <property type="match status" value="1"/>
</dbReference>
<gene>
    <name evidence="2" type="ordered locus">NE0799</name>
</gene>
<dbReference type="PhylomeDB" id="Q82W95"/>
<sequence length="385" mass="44656">MKISPSRQVKGEIEIIPVSGFRGIGKFIDVPWRLYADDPLWVPPLRLERRLHLSRFNPYFRHAQWQGWIACRDNQPVGRISAQIDELYQQRYGTDTGHFGMLESIQDEAVFSRLIQVAESWLVERGVRQISGPFNFSINQECGLLVQGFDTPPVFMMPYSPEWYTSLLEQNGYQPCKDLLAYWLVTDFDPPPAMQAIDRKYRHQIRIRPLQRNRFNEEIETMRDIFNDAWSDNWGFVPFTQEEFAELGSSLRWLVPDEFIQIAEIDGRPVAFMAVLPNLNEVLPALNGKLLPLGWLHLINKLKSASITTGRVPLMGVRKQFHHTLVGIALAFKVIDAPRKMVKSRGIGHVELSWILEDNQSMRAILEKIGGREYKRYRIYDKTLA</sequence>
<dbReference type="EMBL" id="AL954747">
    <property type="protein sequence ID" value="CAD84710.1"/>
    <property type="molecule type" value="Genomic_DNA"/>
</dbReference>
<dbReference type="GO" id="GO:0016747">
    <property type="term" value="F:acyltransferase activity, transferring groups other than amino-acyl groups"/>
    <property type="evidence" value="ECO:0007669"/>
    <property type="project" value="InterPro"/>
</dbReference>
<dbReference type="STRING" id="228410.NE0799"/>